<evidence type="ECO:0000256" key="2">
    <source>
        <dbReference type="ARBA" id="ARBA00004311"/>
    </source>
</evidence>
<evidence type="ECO:0000256" key="3">
    <source>
        <dbReference type="ARBA" id="ARBA00022844"/>
    </source>
</evidence>
<accession>A0A2I6J120</accession>
<sequence length="185" mass="21995">MLSRIQNLMKTANNYETIEILRHYLRLYIILARNEEVRGILIYDDNIDSVMSMMNITRLEVIGLTAHCTKLRSSPPIPMSRLFMDEIDHESYCSPKTSDYPLIDTLRKRSHEQGDIALALEQYGSENTYSISEINEWWSSKSLACYRFVKFNDDRKQMYRKFSRCTIVDSMMIGYRDHHYIWIKN</sequence>
<dbReference type="GO" id="GO:0016032">
    <property type="term" value="P:viral process"/>
    <property type="evidence" value="ECO:0007669"/>
    <property type="project" value="InterPro"/>
</dbReference>
<organism evidence="7">
    <name type="scientific">Vaccinia virus</name>
    <name type="common">VACV</name>
    <name type="synonym">Orthopoxvirus vaccinia</name>
    <dbReference type="NCBI Taxonomy" id="10245"/>
    <lineage>
        <taxon>Viruses</taxon>
        <taxon>Varidnaviria</taxon>
        <taxon>Bamfordvirae</taxon>
        <taxon>Nucleocytoviricota</taxon>
        <taxon>Pokkesviricetes</taxon>
        <taxon>Chitovirales</taxon>
        <taxon>Poxviridae</taxon>
        <taxon>Chordopoxvirinae</taxon>
        <taxon>Orthopoxvirus</taxon>
    </lineage>
</organism>
<evidence type="ECO:0000256" key="5">
    <source>
        <dbReference type="ARBA" id="ARBA00023046"/>
    </source>
</evidence>
<keyword evidence="5" id="KW-1039">Host endosome</keyword>
<evidence type="ECO:0000313" key="7">
    <source>
        <dbReference type="EMBL" id="AUL80155.1"/>
    </source>
</evidence>
<protein>
    <submittedName>
        <fullName evidence="7">CPXV060 protein</fullName>
    </submittedName>
</protein>
<dbReference type="Proteomes" id="UP000270450">
    <property type="component" value="Segment"/>
</dbReference>
<dbReference type="GO" id="GO:0055036">
    <property type="term" value="C:virion membrane"/>
    <property type="evidence" value="ECO:0007669"/>
    <property type="project" value="UniProtKB-SubCell"/>
</dbReference>
<evidence type="ECO:0000256" key="6">
    <source>
        <dbReference type="ARBA" id="ARBA00023136"/>
    </source>
</evidence>
<keyword evidence="6" id="KW-0472">Membrane</keyword>
<name>A0A2I6J120_VACCV</name>
<dbReference type="GO" id="GO:0044174">
    <property type="term" value="C:host cell endosome"/>
    <property type="evidence" value="ECO:0007669"/>
    <property type="project" value="UniProtKB-SubCell"/>
</dbReference>
<keyword evidence="3" id="KW-0946">Virion</keyword>
<comment type="subcellular location">
    <subcellularLocation>
        <location evidence="2">Host endosome</location>
    </subcellularLocation>
    <subcellularLocation>
        <location evidence="1">Virion membrane</location>
    </subcellularLocation>
</comment>
<dbReference type="EMBL" id="MG012795">
    <property type="protein sequence ID" value="AUL80155.1"/>
    <property type="molecule type" value="Genomic_DNA"/>
</dbReference>
<evidence type="ECO:0000256" key="4">
    <source>
        <dbReference type="ARBA" id="ARBA00023026"/>
    </source>
</evidence>
<keyword evidence="4" id="KW-0843">Virulence</keyword>
<dbReference type="InterPro" id="IPR005005">
    <property type="entry name" value="Poxvirus_F12L"/>
</dbReference>
<reference evidence="7" key="1">
    <citation type="journal article" date="2018" name="Emerg. Infect. Dis.">
        <title>Ocular Vaccinia Infection in Dairy Worker, Brazil.</title>
        <authorList>
            <person name="Teixeira Lima M."/>
            <person name="Pereira Oliveira G."/>
            <person name="Bretas de Oliveira D."/>
            <person name="Mesquita Vaz S."/>
            <person name="de Souza Trindade G."/>
            <person name="Santos Abrahao J."/>
            <person name="Geessien Kroon E."/>
        </authorList>
    </citation>
    <scope>NUCLEOTIDE SEQUENCE [LARGE SCALE GENOMIC DNA]</scope>
    <source>
        <strain evidence="7">CEyV1</strain>
    </source>
</reference>
<evidence type="ECO:0000256" key="1">
    <source>
        <dbReference type="ARBA" id="ARBA00004182"/>
    </source>
</evidence>
<proteinExistence type="predicted"/>
<dbReference type="Pfam" id="PF03337">
    <property type="entry name" value="Pox_F12L"/>
    <property type="match status" value="1"/>
</dbReference>